<gene>
    <name evidence="2" type="ORF">J1N51_01675</name>
</gene>
<organism evidence="2 3">
    <name type="scientific">Psychrosphaera ytuae</name>
    <dbReference type="NCBI Taxonomy" id="2820710"/>
    <lineage>
        <taxon>Bacteria</taxon>
        <taxon>Pseudomonadati</taxon>
        <taxon>Pseudomonadota</taxon>
        <taxon>Gammaproteobacteria</taxon>
        <taxon>Alteromonadales</taxon>
        <taxon>Pseudoalteromonadaceae</taxon>
        <taxon>Psychrosphaera</taxon>
    </lineage>
</organism>
<accession>A0A975DC43</accession>
<dbReference type="EMBL" id="CP072110">
    <property type="protein sequence ID" value="QTH64219.1"/>
    <property type="molecule type" value="Genomic_DNA"/>
</dbReference>
<reference evidence="2" key="1">
    <citation type="submission" date="2021-03" db="EMBL/GenBank/DDBJ databases">
        <title>Description of Psychrosphaera ytuae sp. nov. isolated from deep sea sediment of South China Sea.</title>
        <authorList>
            <person name="Zhang J."/>
            <person name="Xu X.-D."/>
        </authorList>
    </citation>
    <scope>NUCLEOTIDE SEQUENCE</scope>
    <source>
        <strain evidence="2">MTZ26</strain>
    </source>
</reference>
<dbReference type="InterPro" id="IPR021534">
    <property type="entry name" value="DUF3192"/>
</dbReference>
<feature type="transmembrane region" description="Helical" evidence="1">
    <location>
        <begin position="6"/>
        <end position="27"/>
    </location>
</feature>
<keyword evidence="1" id="KW-0812">Transmembrane</keyword>
<sequence length="126" mass="14480">MKNPVVKYVGIGFILYAVFAASVLTFYEDDPDQMNWEDRQSYNLKFINKLNLDHLHTIESIVEQLGAPDITEARKNKDTTLQVMFYRTKHAKSDGITTKDECTPLLFKNGKLIAWGITAFEQYNAL</sequence>
<keyword evidence="1" id="KW-0472">Membrane</keyword>
<dbReference type="Pfam" id="PF11399">
    <property type="entry name" value="DUF3192"/>
    <property type="match status" value="1"/>
</dbReference>
<dbReference type="RefSeq" id="WP_208832274.1">
    <property type="nucleotide sequence ID" value="NZ_CP072110.1"/>
</dbReference>
<protein>
    <submittedName>
        <fullName evidence="2">DUF3192 domain-containing protein</fullName>
    </submittedName>
</protein>
<dbReference type="KEGG" id="psym:J1N51_01675"/>
<keyword evidence="1" id="KW-1133">Transmembrane helix</keyword>
<evidence type="ECO:0000256" key="1">
    <source>
        <dbReference type="SAM" id="Phobius"/>
    </source>
</evidence>
<dbReference type="AlphaFoldDB" id="A0A975DC43"/>
<evidence type="ECO:0000313" key="3">
    <source>
        <dbReference type="Proteomes" id="UP000682739"/>
    </source>
</evidence>
<keyword evidence="3" id="KW-1185">Reference proteome</keyword>
<proteinExistence type="predicted"/>
<name>A0A975DC43_9GAMM</name>
<evidence type="ECO:0000313" key="2">
    <source>
        <dbReference type="EMBL" id="QTH64219.1"/>
    </source>
</evidence>
<dbReference type="Proteomes" id="UP000682739">
    <property type="component" value="Chromosome"/>
</dbReference>